<dbReference type="AlphaFoldDB" id="A0A7K1SQK5"/>
<reference evidence="1 2" key="1">
    <citation type="submission" date="2019-12" db="EMBL/GenBank/DDBJ databases">
        <title>Spirosoma sp. HMF4905 genome sequencing and assembly.</title>
        <authorList>
            <person name="Kang H."/>
            <person name="Cha I."/>
            <person name="Kim H."/>
            <person name="Joh K."/>
        </authorList>
    </citation>
    <scope>NUCLEOTIDE SEQUENCE [LARGE SCALE GENOMIC DNA]</scope>
    <source>
        <strain evidence="1 2">HMF4905</strain>
    </source>
</reference>
<dbReference type="Proteomes" id="UP000436006">
    <property type="component" value="Unassembled WGS sequence"/>
</dbReference>
<evidence type="ECO:0000313" key="2">
    <source>
        <dbReference type="Proteomes" id="UP000436006"/>
    </source>
</evidence>
<proteinExistence type="predicted"/>
<dbReference type="RefSeq" id="WP_157590895.1">
    <property type="nucleotide sequence ID" value="NZ_WPIN01000031.1"/>
</dbReference>
<comment type="caution">
    <text evidence="1">The sequence shown here is derived from an EMBL/GenBank/DDBJ whole genome shotgun (WGS) entry which is preliminary data.</text>
</comment>
<keyword evidence="2" id="KW-1185">Reference proteome</keyword>
<dbReference type="EMBL" id="WPIN01000031">
    <property type="protein sequence ID" value="MVM36094.1"/>
    <property type="molecule type" value="Genomic_DNA"/>
</dbReference>
<accession>A0A7K1SQK5</accession>
<sequence length="114" mass="12868">MKRSQLSLFVSAFVILVLILTNPDIDEHRATIKALYLEKAGNEIFEEVKASGEKEMLGASLMDKTISSLIFRDNYVVFSLTKVSLNNYNDVIGLGILGNVFLFKQDNTLKLYNF</sequence>
<gene>
    <name evidence="1" type="ORF">GO755_39135</name>
</gene>
<protein>
    <submittedName>
        <fullName evidence="1">DUF4359 domain-containing protein</fullName>
    </submittedName>
</protein>
<name>A0A7K1SQK5_9BACT</name>
<organism evidence="1 2">
    <name type="scientific">Spirosoma arboris</name>
    <dbReference type="NCBI Taxonomy" id="2682092"/>
    <lineage>
        <taxon>Bacteria</taxon>
        <taxon>Pseudomonadati</taxon>
        <taxon>Bacteroidota</taxon>
        <taxon>Cytophagia</taxon>
        <taxon>Cytophagales</taxon>
        <taxon>Cytophagaceae</taxon>
        <taxon>Spirosoma</taxon>
    </lineage>
</organism>
<evidence type="ECO:0000313" key="1">
    <source>
        <dbReference type="EMBL" id="MVM36094.1"/>
    </source>
</evidence>